<accession>A0A5A7PXD6</accession>
<gene>
    <name evidence="2" type="ORF">STAS_13143</name>
</gene>
<proteinExistence type="predicted"/>
<evidence type="ECO:0000313" key="2">
    <source>
        <dbReference type="EMBL" id="GER36767.1"/>
    </source>
</evidence>
<dbReference type="AlphaFoldDB" id="A0A5A7PXD6"/>
<comment type="caution">
    <text evidence="2">The sequence shown here is derived from an EMBL/GenBank/DDBJ whole genome shotgun (WGS) entry which is preliminary data.</text>
</comment>
<protein>
    <submittedName>
        <fullName evidence="2">Tubby like protein 2</fullName>
    </submittedName>
</protein>
<organism evidence="2 3">
    <name type="scientific">Striga asiatica</name>
    <name type="common">Asiatic witchweed</name>
    <name type="synonym">Buchnera asiatica</name>
    <dbReference type="NCBI Taxonomy" id="4170"/>
    <lineage>
        <taxon>Eukaryota</taxon>
        <taxon>Viridiplantae</taxon>
        <taxon>Streptophyta</taxon>
        <taxon>Embryophyta</taxon>
        <taxon>Tracheophyta</taxon>
        <taxon>Spermatophyta</taxon>
        <taxon>Magnoliopsida</taxon>
        <taxon>eudicotyledons</taxon>
        <taxon>Gunneridae</taxon>
        <taxon>Pentapetalae</taxon>
        <taxon>asterids</taxon>
        <taxon>lamiids</taxon>
        <taxon>Lamiales</taxon>
        <taxon>Orobanchaceae</taxon>
        <taxon>Buchnereae</taxon>
        <taxon>Striga</taxon>
    </lineage>
</organism>
<feature type="chain" id="PRO_5022962966" evidence="1">
    <location>
        <begin position="21"/>
        <end position="140"/>
    </location>
</feature>
<name>A0A5A7PXD6_STRAF</name>
<dbReference type="Proteomes" id="UP000325081">
    <property type="component" value="Unassembled WGS sequence"/>
</dbReference>
<evidence type="ECO:0000313" key="3">
    <source>
        <dbReference type="Proteomes" id="UP000325081"/>
    </source>
</evidence>
<keyword evidence="1" id="KW-0732">Signal</keyword>
<feature type="signal peptide" evidence="1">
    <location>
        <begin position="1"/>
        <end position="20"/>
    </location>
</feature>
<dbReference type="EMBL" id="BKCP01005217">
    <property type="protein sequence ID" value="GER36767.1"/>
    <property type="molecule type" value="Genomic_DNA"/>
</dbReference>
<reference evidence="3" key="1">
    <citation type="journal article" date="2019" name="Curr. Biol.">
        <title>Genome Sequence of Striga asiatica Provides Insight into the Evolution of Plant Parasitism.</title>
        <authorList>
            <person name="Yoshida S."/>
            <person name="Kim S."/>
            <person name="Wafula E.K."/>
            <person name="Tanskanen J."/>
            <person name="Kim Y.M."/>
            <person name="Honaas L."/>
            <person name="Yang Z."/>
            <person name="Spallek T."/>
            <person name="Conn C.E."/>
            <person name="Ichihashi Y."/>
            <person name="Cheong K."/>
            <person name="Cui S."/>
            <person name="Der J.P."/>
            <person name="Gundlach H."/>
            <person name="Jiao Y."/>
            <person name="Hori C."/>
            <person name="Ishida J.K."/>
            <person name="Kasahara H."/>
            <person name="Kiba T."/>
            <person name="Kim M.S."/>
            <person name="Koo N."/>
            <person name="Laohavisit A."/>
            <person name="Lee Y.H."/>
            <person name="Lumba S."/>
            <person name="McCourt P."/>
            <person name="Mortimer J.C."/>
            <person name="Mutuku J.M."/>
            <person name="Nomura T."/>
            <person name="Sasaki-Sekimoto Y."/>
            <person name="Seto Y."/>
            <person name="Wang Y."/>
            <person name="Wakatake T."/>
            <person name="Sakakibara H."/>
            <person name="Demura T."/>
            <person name="Yamaguchi S."/>
            <person name="Yoneyama K."/>
            <person name="Manabe R.I."/>
            <person name="Nelson D.C."/>
            <person name="Schulman A.H."/>
            <person name="Timko M.P."/>
            <person name="dePamphilis C.W."/>
            <person name="Choi D."/>
            <person name="Shirasu K."/>
        </authorList>
    </citation>
    <scope>NUCLEOTIDE SEQUENCE [LARGE SCALE GENOMIC DNA]</scope>
    <source>
        <strain evidence="3">cv. UVA1</strain>
    </source>
</reference>
<evidence type="ECO:0000256" key="1">
    <source>
        <dbReference type="SAM" id="SignalP"/>
    </source>
</evidence>
<sequence length="140" mass="15504">MCVLWLVCACVGFRMFCCECVERSRVSSGEVGAAPRGRMGFAATRPSVLSVFTHVTAAYSCAAVRVQFGFVCISNFHGLVSVRHLRRRLVHPHGLHSESPVAHRSQCVIRRRRASHQFGLNPFLVASRTESFNGSSNLVR</sequence>
<keyword evidence="3" id="KW-1185">Reference proteome</keyword>